<dbReference type="InterPro" id="IPR050545">
    <property type="entry name" value="Mycobact_MmpL"/>
</dbReference>
<accession>A0A1S1L269</accession>
<dbReference type="SUPFAM" id="SSF82866">
    <property type="entry name" value="Multidrug efflux transporter AcrB transmembrane domain"/>
    <property type="match status" value="2"/>
</dbReference>
<sequence length="979" mass="103634">MSLMDNLRVRILDKLWAKPADVVATPGRPLLARFLYRFSIPILVLWLGAAGLLNLAVPQLETVIKQHARSFLPDDAASVQAISKMGDYFGGAGTNNFVYLLLEGESPLGAEAHQYYSSILGRINQDKKHVNSSMDLWSDPQFAPANESADGKAAYVLINLKGNMGTALAMESTAQIRELIAQYPPPHGITAHLTGPSAVVNDELVSINDSILILLVACAGLVGIILLVVYRSPITIALPLLVAGAGLGVGRPIVAFLGQHQIIGVSIFASALLAVIVLGAGIDYGIFLLGRYQEARRAGEDPVTAYYTALAGVQHIIIASGLTVAGATACMVFTRLAIFSTSGLPCTVAVVVTLAAALTLAPAALAAGSRFGFFEPREEKSQRRWRRIATYVVRWPGPVLAGSLAVLAIAFLAVPGFQPSYNERQAQPSDSPANVGFAASDRHLPPNIMSPSVFIVESDHDMRNSGDLIALAKMSSAILNIPGVSNVQGITRPLAAPLELGTLPAQAGYVGGRLTQMTNLLKQRIEDLTALSGRVGQLSLTVRGLEQALQTGTVGATQIHSGAAELRTSLAAVVQKVDSLRGTVKPAEDFIGGIPNCRDNDYCQAALTGFSLFDDLHRFDGLVGNLVNGTGTLAQTLPALGAQLPGLKDFISQVNAVVAPLQSTLQVLLPQVSDITQFTDDLSKSFTDGDPNNSFFIPTQAFENPLFKSAMPYFFSSDGKVTRMVVTPEQEGFSQEAMELSSKIIPTALQAIKGTSLAGSTVSIGGPGGTLLNIEAFTREDFITSAVAAFAFVFCVILILLRSLVAAIVVIGTVALSYVSALGVTVFVWQNLIGIPLHWSVAPLSFVFLVAVGADYNMLLVARFREELHAGIKTGIIRSMANTGGVVTTAGLVFGFTMFAMIVAPARNIAQLGTAVGLGLLMDTLIVRSFVVPAIATLLGRWFWWPVVVHDRAASRDAIPHAVTPGDASDRGRLVGASR</sequence>
<dbReference type="PANTHER" id="PTHR33406">
    <property type="entry name" value="MEMBRANE PROTEIN MJ1562-RELATED"/>
    <property type="match status" value="1"/>
</dbReference>
<evidence type="ECO:0000256" key="3">
    <source>
        <dbReference type="ARBA" id="ARBA00022475"/>
    </source>
</evidence>
<dbReference type="PANTHER" id="PTHR33406:SF6">
    <property type="entry name" value="MEMBRANE PROTEIN YDGH-RELATED"/>
    <property type="match status" value="1"/>
</dbReference>
<dbReference type="Pfam" id="PF03176">
    <property type="entry name" value="MMPL"/>
    <property type="match status" value="2"/>
</dbReference>
<gene>
    <name evidence="9" type="ORF">BKG76_24035</name>
</gene>
<feature type="transmembrane region" description="Helical" evidence="7">
    <location>
        <begin position="883"/>
        <end position="905"/>
    </location>
</feature>
<dbReference type="EMBL" id="MLIK01000027">
    <property type="protein sequence ID" value="OHU18249.1"/>
    <property type="molecule type" value="Genomic_DNA"/>
</dbReference>
<evidence type="ECO:0000256" key="1">
    <source>
        <dbReference type="ARBA" id="ARBA00004651"/>
    </source>
</evidence>
<evidence type="ECO:0000313" key="9">
    <source>
        <dbReference type="EMBL" id="OHU18249.1"/>
    </source>
</evidence>
<dbReference type="AlphaFoldDB" id="A0A1S1L269"/>
<comment type="similarity">
    <text evidence="2">Belongs to the resistance-nodulation-cell division (RND) (TC 2.A.6) family. MmpL subfamily.</text>
</comment>
<comment type="caution">
    <text evidence="9">The sequence shown here is derived from an EMBL/GenBank/DDBJ whole genome shotgun (WGS) entry which is preliminary data.</text>
</comment>
<feature type="transmembrane region" description="Helical" evidence="7">
    <location>
        <begin position="841"/>
        <end position="862"/>
    </location>
</feature>
<dbReference type="OrthoDB" id="2365435at2"/>
<dbReference type="Gene3D" id="1.20.1640.10">
    <property type="entry name" value="Multidrug efflux transporter AcrB transmembrane domain"/>
    <property type="match status" value="2"/>
</dbReference>
<keyword evidence="5 7" id="KW-1133">Transmembrane helix</keyword>
<reference evidence="9 10" key="1">
    <citation type="submission" date="2016-10" db="EMBL/GenBank/DDBJ databases">
        <title>Evaluation of Human, Veterinary and Environmental Mycobacterium chelonae Isolates by Core Genome Phylogenomic Analysis, Targeted Gene Comparison, and Anti-microbial Susceptibility Patterns: A Tale of Mistaken Identities.</title>
        <authorList>
            <person name="Fogelson S.B."/>
            <person name="Camus A.C."/>
            <person name="Lorenz W."/>
            <person name="Vasireddy R."/>
            <person name="Vasireddy S."/>
            <person name="Smith T."/>
            <person name="Brown-Elliott B.A."/>
            <person name="Wallace R.J.Jr."/>
            <person name="Hasan N.A."/>
            <person name="Reischl U."/>
            <person name="Sanchez S."/>
        </authorList>
    </citation>
    <scope>NUCLEOTIDE SEQUENCE [LARGE SCALE GENOMIC DNA]</scope>
    <source>
        <strain evidence="9 10">1559</strain>
    </source>
</reference>
<feature type="transmembrane region" description="Helical" evidence="7">
    <location>
        <begin position="925"/>
        <end position="944"/>
    </location>
</feature>
<feature type="transmembrane region" description="Helical" evidence="7">
    <location>
        <begin position="808"/>
        <end position="829"/>
    </location>
</feature>
<proteinExistence type="inferred from homology"/>
<organism evidence="9 10">
    <name type="scientific">Mycobacteroides franklinii</name>
    <dbReference type="NCBI Taxonomy" id="948102"/>
    <lineage>
        <taxon>Bacteria</taxon>
        <taxon>Bacillati</taxon>
        <taxon>Actinomycetota</taxon>
        <taxon>Actinomycetes</taxon>
        <taxon>Mycobacteriales</taxon>
        <taxon>Mycobacteriaceae</taxon>
        <taxon>Mycobacteroides</taxon>
    </lineage>
</organism>
<feature type="transmembrane region" description="Helical" evidence="7">
    <location>
        <begin position="263"/>
        <end position="289"/>
    </location>
</feature>
<evidence type="ECO:0000259" key="8">
    <source>
        <dbReference type="Pfam" id="PF03176"/>
    </source>
</evidence>
<feature type="domain" description="Membrane transport protein MMPL" evidence="8">
    <location>
        <begin position="71"/>
        <end position="399"/>
    </location>
</feature>
<protein>
    <recommendedName>
        <fullName evidence="8">Membrane transport protein MMPL domain-containing protein</fullName>
    </recommendedName>
</protein>
<evidence type="ECO:0000256" key="2">
    <source>
        <dbReference type="ARBA" id="ARBA00010157"/>
    </source>
</evidence>
<keyword evidence="3" id="KW-1003">Cell membrane</keyword>
<name>A0A1S1L269_9MYCO</name>
<dbReference type="STRING" id="948102.BKG76_24035"/>
<feature type="transmembrane region" description="Helical" evidence="7">
    <location>
        <begin position="211"/>
        <end position="230"/>
    </location>
</feature>
<feature type="transmembrane region" description="Helical" evidence="7">
    <location>
        <begin position="350"/>
        <end position="374"/>
    </location>
</feature>
<keyword evidence="4 7" id="KW-0812">Transmembrane</keyword>
<evidence type="ECO:0000313" key="10">
    <source>
        <dbReference type="Proteomes" id="UP000179616"/>
    </source>
</evidence>
<feature type="domain" description="Membrane transport protein MMPL" evidence="8">
    <location>
        <begin position="688"/>
        <end position="948"/>
    </location>
</feature>
<feature type="transmembrane region" description="Helical" evidence="7">
    <location>
        <begin position="316"/>
        <end position="338"/>
    </location>
</feature>
<feature type="transmembrane region" description="Helical" evidence="7">
    <location>
        <begin position="782"/>
        <end position="801"/>
    </location>
</feature>
<feature type="transmembrane region" description="Helical" evidence="7">
    <location>
        <begin position="395"/>
        <end position="417"/>
    </location>
</feature>
<dbReference type="GO" id="GO:0005886">
    <property type="term" value="C:plasma membrane"/>
    <property type="evidence" value="ECO:0007669"/>
    <property type="project" value="UniProtKB-SubCell"/>
</dbReference>
<feature type="transmembrane region" description="Helical" evidence="7">
    <location>
        <begin position="34"/>
        <end position="57"/>
    </location>
</feature>
<evidence type="ECO:0000256" key="4">
    <source>
        <dbReference type="ARBA" id="ARBA00022692"/>
    </source>
</evidence>
<evidence type="ECO:0000256" key="6">
    <source>
        <dbReference type="ARBA" id="ARBA00023136"/>
    </source>
</evidence>
<evidence type="ECO:0000256" key="7">
    <source>
        <dbReference type="SAM" id="Phobius"/>
    </source>
</evidence>
<dbReference type="InterPro" id="IPR004869">
    <property type="entry name" value="MMPL_dom"/>
</dbReference>
<dbReference type="Proteomes" id="UP000179616">
    <property type="component" value="Unassembled WGS sequence"/>
</dbReference>
<keyword evidence="6 7" id="KW-0472">Membrane</keyword>
<feature type="transmembrane region" description="Helical" evidence="7">
    <location>
        <begin position="237"/>
        <end position="257"/>
    </location>
</feature>
<comment type="subcellular location">
    <subcellularLocation>
        <location evidence="1">Cell membrane</location>
        <topology evidence="1">Multi-pass membrane protein</topology>
    </subcellularLocation>
</comment>
<evidence type="ECO:0000256" key="5">
    <source>
        <dbReference type="ARBA" id="ARBA00022989"/>
    </source>
</evidence>